<evidence type="ECO:0000313" key="2">
    <source>
        <dbReference type="EMBL" id="GFP29394.1"/>
    </source>
</evidence>
<dbReference type="EMBL" id="BLSD01000114">
    <property type="protein sequence ID" value="GFP39956.1"/>
    <property type="molecule type" value="Genomic_DNA"/>
</dbReference>
<reference evidence="4 5" key="1">
    <citation type="journal article" date="2020" name="Front. Microbiol.">
        <title>Single-cell genomics of novel Actinobacteria with the Wood-Ljungdahl pathway discovered in a serpentinizing system.</title>
        <authorList>
            <person name="Merino N."/>
            <person name="Kawai M."/>
            <person name="Boyd E.S."/>
            <person name="Colman D.R."/>
            <person name="McGlynn S.E."/>
            <person name="Nealson K.H."/>
            <person name="Kurokawa K."/>
            <person name="Hongoh Y."/>
        </authorList>
    </citation>
    <scope>NUCLEOTIDE SEQUENCE [LARGE SCALE GENOMIC DNA]</scope>
    <source>
        <strain evidence="1 5">S09_30</strain>
        <strain evidence="2 6">S34</strain>
        <strain evidence="3 4">S47</strain>
    </source>
</reference>
<evidence type="ECO:0000313" key="4">
    <source>
        <dbReference type="Proteomes" id="UP000569018"/>
    </source>
</evidence>
<dbReference type="RefSeq" id="WP_176236004.1">
    <property type="nucleotide sequence ID" value="NZ_BLRZ01000008.1"/>
</dbReference>
<organism evidence="1 5">
    <name type="scientific">Candidatus Hakubella thermalkaliphila</name>
    <dbReference type="NCBI Taxonomy" id="2754717"/>
    <lineage>
        <taxon>Bacteria</taxon>
        <taxon>Bacillati</taxon>
        <taxon>Actinomycetota</taxon>
        <taxon>Actinomycetota incertae sedis</taxon>
        <taxon>Candidatus Hakubellales</taxon>
        <taxon>Candidatus Hakubellaceae</taxon>
        <taxon>Candidatus Hakubella</taxon>
    </lineage>
</organism>
<dbReference type="Proteomes" id="UP000585609">
    <property type="component" value="Unassembled WGS sequence"/>
</dbReference>
<accession>A0A6V8NYJ4</accession>
<evidence type="ECO:0000313" key="6">
    <source>
        <dbReference type="Proteomes" id="UP000588083"/>
    </source>
</evidence>
<proteinExistence type="predicted"/>
<dbReference type="Proteomes" id="UP000588083">
    <property type="component" value="Unassembled WGS sequence"/>
</dbReference>
<sequence>MTKREKLEKYIKIYEANVRYLEGSLYEEVASMLTYRDLLEELLTEIGTKEDRKKVAQIDEELRERRNLIREDLKLLRKSAQGPPESYWWWYLDKLPEEQKITA</sequence>
<evidence type="ECO:0000313" key="5">
    <source>
        <dbReference type="Proteomes" id="UP000585609"/>
    </source>
</evidence>
<evidence type="ECO:0000313" key="1">
    <source>
        <dbReference type="EMBL" id="GFP23606.1"/>
    </source>
</evidence>
<name>A0A6V8NYJ4_9ACTN</name>
<keyword evidence="6" id="KW-1185">Reference proteome</keyword>
<protein>
    <submittedName>
        <fullName evidence="1">Uncharacterized protein</fullName>
    </submittedName>
</protein>
<dbReference type="EMBL" id="BLRZ01000008">
    <property type="protein sequence ID" value="GFP29394.1"/>
    <property type="molecule type" value="Genomic_DNA"/>
</dbReference>
<dbReference type="Proteomes" id="UP000569018">
    <property type="component" value="Unassembled WGS sequence"/>
</dbReference>
<evidence type="ECO:0000313" key="3">
    <source>
        <dbReference type="EMBL" id="GFP39956.1"/>
    </source>
</evidence>
<comment type="caution">
    <text evidence="1">The sequence shown here is derived from an EMBL/GenBank/DDBJ whole genome shotgun (WGS) entry which is preliminary data.</text>
</comment>
<dbReference type="AlphaFoldDB" id="A0A6V8NYJ4"/>
<dbReference type="EMBL" id="BLRW01000146">
    <property type="protein sequence ID" value="GFP23606.1"/>
    <property type="molecule type" value="Genomic_DNA"/>
</dbReference>
<gene>
    <name evidence="1" type="ORF">HKBW3S09_01071</name>
    <name evidence="2" type="ORF">HKBW3S34_00314</name>
    <name evidence="3" type="ORF">HKBW3S47_01653</name>
</gene>